<reference evidence="2" key="1">
    <citation type="journal article" date="2019" name="Int. J. Syst. Evol. Microbiol.">
        <title>The Global Catalogue of Microorganisms (GCM) 10K type strain sequencing project: providing services to taxonomists for standard genome sequencing and annotation.</title>
        <authorList>
            <consortium name="The Broad Institute Genomics Platform"/>
            <consortium name="The Broad Institute Genome Sequencing Center for Infectious Disease"/>
            <person name="Wu L."/>
            <person name="Ma J."/>
        </authorList>
    </citation>
    <scope>NUCLEOTIDE SEQUENCE [LARGE SCALE GENOMIC DNA]</scope>
    <source>
        <strain evidence="2">CGMCC 1.10759</strain>
    </source>
</reference>
<gene>
    <name evidence="1" type="ORF">ACFPN2_34370</name>
</gene>
<evidence type="ECO:0000313" key="2">
    <source>
        <dbReference type="Proteomes" id="UP001595904"/>
    </source>
</evidence>
<keyword evidence="2" id="KW-1185">Reference proteome</keyword>
<dbReference type="Proteomes" id="UP001595904">
    <property type="component" value="Unassembled WGS sequence"/>
</dbReference>
<organism evidence="1 2">
    <name type="scientific">Steroidobacter flavus</name>
    <dbReference type="NCBI Taxonomy" id="1842136"/>
    <lineage>
        <taxon>Bacteria</taxon>
        <taxon>Pseudomonadati</taxon>
        <taxon>Pseudomonadota</taxon>
        <taxon>Gammaproteobacteria</taxon>
        <taxon>Steroidobacterales</taxon>
        <taxon>Steroidobacteraceae</taxon>
        <taxon>Steroidobacter</taxon>
    </lineage>
</organism>
<protein>
    <submittedName>
        <fullName evidence="1">Uncharacterized protein</fullName>
    </submittedName>
</protein>
<proteinExistence type="predicted"/>
<name>A0ABV8T4P0_9GAMM</name>
<dbReference type="EMBL" id="JBHSDU010000015">
    <property type="protein sequence ID" value="MFC4314202.1"/>
    <property type="molecule type" value="Genomic_DNA"/>
</dbReference>
<dbReference type="RefSeq" id="WP_380605191.1">
    <property type="nucleotide sequence ID" value="NZ_JBHSDU010000015.1"/>
</dbReference>
<accession>A0ABV8T4P0</accession>
<evidence type="ECO:0000313" key="1">
    <source>
        <dbReference type="EMBL" id="MFC4314202.1"/>
    </source>
</evidence>
<comment type="caution">
    <text evidence="1">The sequence shown here is derived from an EMBL/GenBank/DDBJ whole genome shotgun (WGS) entry which is preliminary data.</text>
</comment>
<sequence length="98" mass="11045">MPNPQLYVDFNEMLEPDLVLLSAEDTKRDVAGALVQLREAMAIDVYMDDVNERGEPDNLVASGRVEKNQSTGWGSNARWCCRIDEHGIRHQSDLGKQD</sequence>